<proteinExistence type="predicted"/>
<sequence length="72" mass="8189">MSLIVYFESASSTHAPVRFLLSVLCQDMSSNVSNSNHLCDPSQASVVKVRHFKRRGLRKTKPARRRLTTSKR</sequence>
<dbReference type="Proteomes" id="UP000639772">
    <property type="component" value="Chromosome 13"/>
</dbReference>
<reference evidence="3 4" key="1">
    <citation type="journal article" date="2020" name="Nat. Food">
        <title>A phased Vanilla planifolia genome enables genetic improvement of flavour and production.</title>
        <authorList>
            <person name="Hasing T."/>
            <person name="Tang H."/>
            <person name="Brym M."/>
            <person name="Khazi F."/>
            <person name="Huang T."/>
            <person name="Chambers A.H."/>
        </authorList>
    </citation>
    <scope>NUCLEOTIDE SEQUENCE [LARGE SCALE GENOMIC DNA]</scope>
    <source>
        <tissue evidence="1">Leaf</tissue>
    </source>
</reference>
<keyword evidence="3" id="KW-1185">Reference proteome</keyword>
<protein>
    <submittedName>
        <fullName evidence="1">Uncharacterized protein</fullName>
    </submittedName>
</protein>
<dbReference type="EMBL" id="JADCNL010000013">
    <property type="protein sequence ID" value="KAG0455575.1"/>
    <property type="molecule type" value="Genomic_DNA"/>
</dbReference>
<evidence type="ECO:0000313" key="1">
    <source>
        <dbReference type="EMBL" id="KAG0455575.1"/>
    </source>
</evidence>
<gene>
    <name evidence="2" type="ORF">HPP92_024563</name>
    <name evidence="1" type="ORF">HPP92_024867</name>
</gene>
<evidence type="ECO:0000313" key="2">
    <source>
        <dbReference type="EMBL" id="KAG0456775.1"/>
    </source>
</evidence>
<organism evidence="1 3">
    <name type="scientific">Vanilla planifolia</name>
    <name type="common">Vanilla</name>
    <dbReference type="NCBI Taxonomy" id="51239"/>
    <lineage>
        <taxon>Eukaryota</taxon>
        <taxon>Viridiplantae</taxon>
        <taxon>Streptophyta</taxon>
        <taxon>Embryophyta</taxon>
        <taxon>Tracheophyta</taxon>
        <taxon>Spermatophyta</taxon>
        <taxon>Magnoliopsida</taxon>
        <taxon>Liliopsida</taxon>
        <taxon>Asparagales</taxon>
        <taxon>Orchidaceae</taxon>
        <taxon>Vanilloideae</taxon>
        <taxon>Vanilleae</taxon>
        <taxon>Vanilla</taxon>
    </lineage>
</organism>
<dbReference type="EMBL" id="JADCNM010000013">
    <property type="protein sequence ID" value="KAG0456775.1"/>
    <property type="molecule type" value="Genomic_DNA"/>
</dbReference>
<dbReference type="AlphaFoldDB" id="A0A835UBY1"/>
<dbReference type="Proteomes" id="UP000636800">
    <property type="component" value="Chromosome 13"/>
</dbReference>
<evidence type="ECO:0000313" key="3">
    <source>
        <dbReference type="Proteomes" id="UP000636800"/>
    </source>
</evidence>
<comment type="caution">
    <text evidence="1">The sequence shown here is derived from an EMBL/GenBank/DDBJ whole genome shotgun (WGS) entry which is preliminary data.</text>
</comment>
<accession>A0A835UBY1</accession>
<evidence type="ECO:0000313" key="4">
    <source>
        <dbReference type="Proteomes" id="UP000639772"/>
    </source>
</evidence>
<name>A0A835UBY1_VANPL</name>